<evidence type="ECO:0000259" key="7">
    <source>
        <dbReference type="Pfam" id="PF08340"/>
    </source>
</evidence>
<evidence type="ECO:0000313" key="9">
    <source>
        <dbReference type="Proteomes" id="UP000178379"/>
    </source>
</evidence>
<feature type="domain" description="Endoribonuclease YicC-like C-terminal" evidence="7">
    <location>
        <begin position="172"/>
        <end position="287"/>
    </location>
</feature>
<keyword evidence="2" id="KW-0540">Nuclease</keyword>
<dbReference type="InterPro" id="IPR013551">
    <property type="entry name" value="YicC-like_C"/>
</dbReference>
<dbReference type="AlphaFoldDB" id="A0A1F6T6X5"/>
<dbReference type="GO" id="GO:0016787">
    <property type="term" value="F:hydrolase activity"/>
    <property type="evidence" value="ECO:0007669"/>
    <property type="project" value="UniProtKB-KW"/>
</dbReference>
<keyword evidence="3" id="KW-0255">Endonuclease</keyword>
<evidence type="ECO:0000256" key="3">
    <source>
        <dbReference type="ARBA" id="ARBA00022759"/>
    </source>
</evidence>
<evidence type="ECO:0000256" key="5">
    <source>
        <dbReference type="ARBA" id="ARBA00035648"/>
    </source>
</evidence>
<protein>
    <submittedName>
        <fullName evidence="8">YicC family protein</fullName>
    </submittedName>
</protein>
<evidence type="ECO:0000313" key="8">
    <source>
        <dbReference type="EMBL" id="OGI40880.1"/>
    </source>
</evidence>
<comment type="caution">
    <text evidence="8">The sequence shown here is derived from an EMBL/GenBank/DDBJ whole genome shotgun (WGS) entry which is preliminary data.</text>
</comment>
<dbReference type="InterPro" id="IPR005229">
    <property type="entry name" value="YicC/YloC-like"/>
</dbReference>
<dbReference type="Proteomes" id="UP000178379">
    <property type="component" value="Unassembled WGS sequence"/>
</dbReference>
<gene>
    <name evidence="8" type="ORF">A2140_02010</name>
</gene>
<comment type="cofactor">
    <cofactor evidence="1">
        <name>a divalent metal cation</name>
        <dbReference type="ChEBI" id="CHEBI:60240"/>
    </cofactor>
</comment>
<feature type="domain" description="Endoribonuclease YicC-like N-terminal" evidence="6">
    <location>
        <begin position="2"/>
        <end position="153"/>
    </location>
</feature>
<dbReference type="GO" id="GO:0004521">
    <property type="term" value="F:RNA endonuclease activity"/>
    <property type="evidence" value="ECO:0007669"/>
    <property type="project" value="InterPro"/>
</dbReference>
<evidence type="ECO:0000259" key="6">
    <source>
        <dbReference type="Pfam" id="PF03755"/>
    </source>
</evidence>
<reference evidence="8 9" key="1">
    <citation type="journal article" date="2016" name="Nat. Commun.">
        <title>Thousands of microbial genomes shed light on interconnected biogeochemical processes in an aquifer system.</title>
        <authorList>
            <person name="Anantharaman K."/>
            <person name="Brown C.T."/>
            <person name="Hug L.A."/>
            <person name="Sharon I."/>
            <person name="Castelle C.J."/>
            <person name="Probst A.J."/>
            <person name="Thomas B.C."/>
            <person name="Singh A."/>
            <person name="Wilkins M.J."/>
            <person name="Karaoz U."/>
            <person name="Brodie E.L."/>
            <person name="Williams K.H."/>
            <person name="Hubbard S.S."/>
            <person name="Banfield J.F."/>
        </authorList>
    </citation>
    <scope>NUCLEOTIDE SEQUENCE [LARGE SCALE GENOMIC DNA]</scope>
</reference>
<proteinExistence type="inferred from homology"/>
<name>A0A1F6T6X5_9PROT</name>
<sequence length="287" mass="32094">MIHSMTAFAREQADAPRGRLTWELRSVNHRYLDISLRLPEELRGLETAVREAVSARVSRGKVEAGLRLETPAVPETLEIDESVARQVLRTSARLKEIDSHLSPLSTAELLRWPGVIKSASADPETAAAGALTLLTVALDTFVATRAREGARLREFLQARVESAARVAADVRTWLPEVVEAQRTRLKARLAECQAALDPARLEQEMVLYATRIDVSEELDRLHAHLAEIRRLLDQGGAIGRRLDFLMQELNREANTLGSKAVDLRFTNASVELKVLIDQMREQIQNIE</sequence>
<dbReference type="PANTHER" id="PTHR30636">
    <property type="entry name" value="UPF0701 PROTEIN YICC"/>
    <property type="match status" value="1"/>
</dbReference>
<dbReference type="Pfam" id="PF03755">
    <property type="entry name" value="YicC-like_N"/>
    <property type="match status" value="1"/>
</dbReference>
<dbReference type="PANTHER" id="PTHR30636:SF3">
    <property type="entry name" value="UPF0701 PROTEIN YICC"/>
    <property type="match status" value="1"/>
</dbReference>
<dbReference type="STRING" id="1817756.A2140_02010"/>
<evidence type="ECO:0000256" key="4">
    <source>
        <dbReference type="ARBA" id="ARBA00022801"/>
    </source>
</evidence>
<dbReference type="NCBIfam" id="TIGR00255">
    <property type="entry name" value="YicC/YloC family endoribonuclease"/>
    <property type="match status" value="1"/>
</dbReference>
<dbReference type="Pfam" id="PF08340">
    <property type="entry name" value="YicC-like_C"/>
    <property type="match status" value="1"/>
</dbReference>
<keyword evidence="4" id="KW-0378">Hydrolase</keyword>
<evidence type="ECO:0000256" key="1">
    <source>
        <dbReference type="ARBA" id="ARBA00001968"/>
    </source>
</evidence>
<evidence type="ECO:0000256" key="2">
    <source>
        <dbReference type="ARBA" id="ARBA00022722"/>
    </source>
</evidence>
<dbReference type="EMBL" id="MFSQ01000049">
    <property type="protein sequence ID" value="OGI40880.1"/>
    <property type="molecule type" value="Genomic_DNA"/>
</dbReference>
<organism evidence="8 9">
    <name type="scientific">Candidatus Muproteobacteria bacterium RBG_16_62_13</name>
    <dbReference type="NCBI Taxonomy" id="1817756"/>
    <lineage>
        <taxon>Bacteria</taxon>
        <taxon>Pseudomonadati</taxon>
        <taxon>Pseudomonadota</taxon>
        <taxon>Candidatus Muproteobacteria</taxon>
    </lineage>
</organism>
<accession>A0A1F6T6X5</accession>
<dbReference type="InterPro" id="IPR013527">
    <property type="entry name" value="YicC-like_N"/>
</dbReference>
<comment type="similarity">
    <text evidence="5">Belongs to the YicC/YloC family.</text>
</comment>